<dbReference type="EMBL" id="WNYA01000007">
    <property type="protein sequence ID" value="KAG8560705.1"/>
    <property type="molecule type" value="Genomic_DNA"/>
</dbReference>
<comment type="caution">
    <text evidence="1">The sequence shown here is derived from an EMBL/GenBank/DDBJ whole genome shotgun (WGS) entry which is preliminary data.</text>
</comment>
<keyword evidence="2" id="KW-1185">Reference proteome</keyword>
<organism evidence="1 2">
    <name type="scientific">Engystomops pustulosus</name>
    <name type="common">Tungara frog</name>
    <name type="synonym">Physalaemus pustulosus</name>
    <dbReference type="NCBI Taxonomy" id="76066"/>
    <lineage>
        <taxon>Eukaryota</taxon>
        <taxon>Metazoa</taxon>
        <taxon>Chordata</taxon>
        <taxon>Craniata</taxon>
        <taxon>Vertebrata</taxon>
        <taxon>Euteleostomi</taxon>
        <taxon>Amphibia</taxon>
        <taxon>Batrachia</taxon>
        <taxon>Anura</taxon>
        <taxon>Neobatrachia</taxon>
        <taxon>Hyloidea</taxon>
        <taxon>Leptodactylidae</taxon>
        <taxon>Leiuperinae</taxon>
        <taxon>Engystomops</taxon>
    </lineage>
</organism>
<evidence type="ECO:0000313" key="2">
    <source>
        <dbReference type="Proteomes" id="UP000824782"/>
    </source>
</evidence>
<dbReference type="AlphaFoldDB" id="A0AAV7AMS2"/>
<gene>
    <name evidence="1" type="ORF">GDO81_015089</name>
</gene>
<dbReference type="Proteomes" id="UP000824782">
    <property type="component" value="Unassembled WGS sequence"/>
</dbReference>
<proteinExistence type="predicted"/>
<protein>
    <submittedName>
        <fullName evidence="1">Uncharacterized protein</fullName>
    </submittedName>
</protein>
<sequence length="106" mass="11254">MSVQTFGLYCIENFHSLAALGRPHGVTHCASLSQSVSLTDTGKGSSMGQYRAASYTTVLIQVNKEAQDSADSTNVSSRAAESFHEHSGIVIIKAVKGHGKLMLKSI</sequence>
<name>A0AAV7AMS2_ENGPU</name>
<reference evidence="1" key="1">
    <citation type="thesis" date="2020" institute="ProQuest LLC" country="789 East Eisenhower Parkway, Ann Arbor, MI, USA">
        <title>Comparative Genomics and Chromosome Evolution.</title>
        <authorList>
            <person name="Mudd A.B."/>
        </authorList>
    </citation>
    <scope>NUCLEOTIDE SEQUENCE</scope>
    <source>
        <strain evidence="1">237g6f4</strain>
        <tissue evidence="1">Blood</tissue>
    </source>
</reference>
<evidence type="ECO:0000313" key="1">
    <source>
        <dbReference type="EMBL" id="KAG8560705.1"/>
    </source>
</evidence>
<accession>A0AAV7AMS2</accession>